<dbReference type="Proteomes" id="UP000005226">
    <property type="component" value="Chromosome 20"/>
</dbReference>
<dbReference type="GeneTree" id="ENSGT00940000178313"/>
<accession>A0A674P9R4</accession>
<evidence type="ECO:0000313" key="2">
    <source>
        <dbReference type="Ensembl" id="ENSTRUP00000082394.1"/>
    </source>
</evidence>
<dbReference type="AlphaFoldDB" id="A0A674P9R4"/>
<proteinExistence type="predicted"/>
<evidence type="ECO:0000313" key="3">
    <source>
        <dbReference type="Proteomes" id="UP000005226"/>
    </source>
</evidence>
<protein>
    <submittedName>
        <fullName evidence="2">Uncharacterized protein</fullName>
    </submittedName>
</protein>
<sequence>LTGSPSSSAGLCTPARSPGKAGRSRGPGAPSYSSRCFQTGGQKHTDGGTSSPPQSINRRKFIRGRTAGKRSTPKTRRCP</sequence>
<feature type="region of interest" description="Disordered" evidence="1">
    <location>
        <begin position="1"/>
        <end position="79"/>
    </location>
</feature>
<name>A0A674P9R4_TAKRU</name>
<dbReference type="Ensembl" id="ENSTRUT00000087829.1">
    <property type="protein sequence ID" value="ENSTRUP00000082394.1"/>
    <property type="gene ID" value="ENSTRUG00000027153.1"/>
</dbReference>
<keyword evidence="3" id="KW-1185">Reference proteome</keyword>
<reference evidence="2" key="2">
    <citation type="submission" date="2025-08" db="UniProtKB">
        <authorList>
            <consortium name="Ensembl"/>
        </authorList>
    </citation>
    <scope>IDENTIFICATION</scope>
</reference>
<evidence type="ECO:0000256" key="1">
    <source>
        <dbReference type="SAM" id="MobiDB-lite"/>
    </source>
</evidence>
<feature type="compositionally biased region" description="Polar residues" evidence="1">
    <location>
        <begin position="31"/>
        <end position="56"/>
    </location>
</feature>
<dbReference type="InParanoid" id="A0A674P9R4"/>
<feature type="compositionally biased region" description="Polar residues" evidence="1">
    <location>
        <begin position="1"/>
        <end position="10"/>
    </location>
</feature>
<feature type="compositionally biased region" description="Basic residues" evidence="1">
    <location>
        <begin position="57"/>
        <end position="79"/>
    </location>
</feature>
<reference evidence="2 3" key="1">
    <citation type="journal article" date="2011" name="Genome Biol. Evol.">
        <title>Integration of the genetic map and genome assembly of fugu facilitates insights into distinct features of genome evolution in teleosts and mammals.</title>
        <authorList>
            <person name="Kai W."/>
            <person name="Kikuchi K."/>
            <person name="Tohari S."/>
            <person name="Chew A.K."/>
            <person name="Tay A."/>
            <person name="Fujiwara A."/>
            <person name="Hosoya S."/>
            <person name="Suetake H."/>
            <person name="Naruse K."/>
            <person name="Brenner S."/>
            <person name="Suzuki Y."/>
            <person name="Venkatesh B."/>
        </authorList>
    </citation>
    <scope>NUCLEOTIDE SEQUENCE [LARGE SCALE GENOMIC DNA]</scope>
</reference>
<reference evidence="2" key="3">
    <citation type="submission" date="2025-09" db="UniProtKB">
        <authorList>
            <consortium name="Ensembl"/>
        </authorList>
    </citation>
    <scope>IDENTIFICATION</scope>
</reference>
<organism evidence="2 3">
    <name type="scientific">Takifugu rubripes</name>
    <name type="common">Japanese pufferfish</name>
    <name type="synonym">Fugu rubripes</name>
    <dbReference type="NCBI Taxonomy" id="31033"/>
    <lineage>
        <taxon>Eukaryota</taxon>
        <taxon>Metazoa</taxon>
        <taxon>Chordata</taxon>
        <taxon>Craniata</taxon>
        <taxon>Vertebrata</taxon>
        <taxon>Euteleostomi</taxon>
        <taxon>Actinopterygii</taxon>
        <taxon>Neopterygii</taxon>
        <taxon>Teleostei</taxon>
        <taxon>Neoteleostei</taxon>
        <taxon>Acanthomorphata</taxon>
        <taxon>Eupercaria</taxon>
        <taxon>Tetraodontiformes</taxon>
        <taxon>Tetradontoidea</taxon>
        <taxon>Tetraodontidae</taxon>
        <taxon>Takifugu</taxon>
    </lineage>
</organism>